<dbReference type="InterPro" id="IPR035979">
    <property type="entry name" value="RBD_domain_sf"/>
</dbReference>
<sequence>MRRCLCNLGRYLRLWSSLIKMQGQSKGYGFVTLRDPESARRVCTYSTPIIDGRRANCKLASLERPRPTIHFGHVRTLKPHLGSVPTTWGAYPGSYDYQQPVAYNKA</sequence>
<name>A0A9N7RR71_STRHE</name>
<proteinExistence type="predicted"/>
<comment type="caution">
    <text evidence="2">The sequence shown here is derived from an EMBL/GenBank/DDBJ whole genome shotgun (WGS) entry which is preliminary data.</text>
</comment>
<keyword evidence="1" id="KW-0694">RNA-binding</keyword>
<reference evidence="2" key="1">
    <citation type="submission" date="2019-12" db="EMBL/GenBank/DDBJ databases">
        <authorList>
            <person name="Scholes J."/>
        </authorList>
    </citation>
    <scope>NUCLEOTIDE SEQUENCE</scope>
</reference>
<dbReference type="Proteomes" id="UP001153555">
    <property type="component" value="Unassembled WGS sequence"/>
</dbReference>
<dbReference type="PANTHER" id="PTHR11176:SF57">
    <property type="entry name" value="PROTEIN BOULE"/>
    <property type="match status" value="1"/>
</dbReference>
<dbReference type="SUPFAM" id="SSF54928">
    <property type="entry name" value="RNA-binding domain, RBD"/>
    <property type="match status" value="1"/>
</dbReference>
<dbReference type="GO" id="GO:0003723">
    <property type="term" value="F:RNA binding"/>
    <property type="evidence" value="ECO:0007669"/>
    <property type="project" value="UniProtKB-KW"/>
</dbReference>
<accession>A0A9N7RR71</accession>
<dbReference type="Gene3D" id="3.30.70.330">
    <property type="match status" value="1"/>
</dbReference>
<dbReference type="EMBL" id="CACSLK010034598">
    <property type="protein sequence ID" value="CAA0842725.1"/>
    <property type="molecule type" value="Genomic_DNA"/>
</dbReference>
<evidence type="ECO:0000313" key="3">
    <source>
        <dbReference type="Proteomes" id="UP001153555"/>
    </source>
</evidence>
<evidence type="ECO:0000256" key="1">
    <source>
        <dbReference type="ARBA" id="ARBA00022884"/>
    </source>
</evidence>
<dbReference type="PANTHER" id="PTHR11176">
    <property type="entry name" value="BOULE-RELATED"/>
    <property type="match status" value="1"/>
</dbReference>
<dbReference type="InterPro" id="IPR012677">
    <property type="entry name" value="Nucleotide-bd_a/b_plait_sf"/>
</dbReference>
<keyword evidence="3" id="KW-1185">Reference proteome</keyword>
<organism evidence="2 3">
    <name type="scientific">Striga hermonthica</name>
    <name type="common">Purple witchweed</name>
    <name type="synonym">Buchnera hermonthica</name>
    <dbReference type="NCBI Taxonomy" id="68872"/>
    <lineage>
        <taxon>Eukaryota</taxon>
        <taxon>Viridiplantae</taxon>
        <taxon>Streptophyta</taxon>
        <taxon>Embryophyta</taxon>
        <taxon>Tracheophyta</taxon>
        <taxon>Spermatophyta</taxon>
        <taxon>Magnoliopsida</taxon>
        <taxon>eudicotyledons</taxon>
        <taxon>Gunneridae</taxon>
        <taxon>Pentapetalae</taxon>
        <taxon>asterids</taxon>
        <taxon>lamiids</taxon>
        <taxon>Lamiales</taxon>
        <taxon>Orobanchaceae</taxon>
        <taxon>Buchnereae</taxon>
        <taxon>Striga</taxon>
    </lineage>
</organism>
<dbReference type="AlphaFoldDB" id="A0A9N7RR71"/>
<evidence type="ECO:0000313" key="2">
    <source>
        <dbReference type="EMBL" id="CAA0842725.1"/>
    </source>
</evidence>
<gene>
    <name evidence="2" type="ORF">SHERM_08581</name>
</gene>
<protein>
    <submittedName>
        <fullName evidence="2">RNA-binding (RRM/RBD/RNP motifs) family protein</fullName>
    </submittedName>
</protein>
<dbReference type="OrthoDB" id="439808at2759"/>